<dbReference type="PANTHER" id="PTHR30298">
    <property type="entry name" value="H REPEAT-ASSOCIATED PREDICTED TRANSPOSASE"/>
    <property type="match status" value="1"/>
</dbReference>
<organism evidence="2 3">
    <name type="scientific">Vibrio aestuarianus</name>
    <dbReference type="NCBI Taxonomy" id="28171"/>
    <lineage>
        <taxon>Bacteria</taxon>
        <taxon>Pseudomonadati</taxon>
        <taxon>Pseudomonadota</taxon>
        <taxon>Gammaproteobacteria</taxon>
        <taxon>Vibrionales</taxon>
        <taxon>Vibrionaceae</taxon>
        <taxon>Vibrio</taxon>
    </lineage>
</organism>
<evidence type="ECO:0000313" key="2">
    <source>
        <dbReference type="EMBL" id="MDE1347474.1"/>
    </source>
</evidence>
<dbReference type="Pfam" id="PF13808">
    <property type="entry name" value="DDE_Tnp_1_assoc"/>
    <property type="match status" value="1"/>
</dbReference>
<dbReference type="AlphaFoldDB" id="A0A9X4IXR9"/>
<accession>A0A9X4IXR9</accession>
<evidence type="ECO:0000313" key="3">
    <source>
        <dbReference type="Proteomes" id="UP001140978"/>
    </source>
</evidence>
<name>A0A9X4IXR9_9VIBR</name>
<sequence length="47" mass="5467">MSNQHPFMHFDVIPDYRQQGKIEHKLTDIILLTICAVLSGQDDWKAI</sequence>
<feature type="domain" description="H repeat-associated protein N-terminal" evidence="1">
    <location>
        <begin position="8"/>
        <end position="47"/>
    </location>
</feature>
<feature type="non-terminal residue" evidence="2">
    <location>
        <position position="47"/>
    </location>
</feature>
<dbReference type="EMBL" id="JAKNAX010000039">
    <property type="protein sequence ID" value="MDE1347474.1"/>
    <property type="molecule type" value="Genomic_DNA"/>
</dbReference>
<protein>
    <submittedName>
        <fullName evidence="2">Transposase family protein</fullName>
    </submittedName>
</protein>
<comment type="caution">
    <text evidence="2">The sequence shown here is derived from an EMBL/GenBank/DDBJ whole genome shotgun (WGS) entry which is preliminary data.</text>
</comment>
<dbReference type="InterPro" id="IPR051698">
    <property type="entry name" value="Transposase_11-like"/>
</dbReference>
<dbReference type="Proteomes" id="UP001140978">
    <property type="component" value="Unassembled WGS sequence"/>
</dbReference>
<gene>
    <name evidence="2" type="ORF">L9X51_13660</name>
</gene>
<dbReference type="InterPro" id="IPR032806">
    <property type="entry name" value="YbfD_N"/>
</dbReference>
<dbReference type="RefSeq" id="WP_274676173.1">
    <property type="nucleotide sequence ID" value="NZ_JAKNAX010000039.1"/>
</dbReference>
<evidence type="ECO:0000259" key="1">
    <source>
        <dbReference type="Pfam" id="PF13808"/>
    </source>
</evidence>
<reference evidence="2" key="1">
    <citation type="submission" date="2022-02" db="EMBL/GenBank/DDBJ databases">
        <title>Emergence and expansion in Europe of a Vibrio aestuarianus clonal complex pathogenic for oysters.</title>
        <authorList>
            <person name="Mesnil A."/>
            <person name="Travers M.-A."/>
        </authorList>
    </citation>
    <scope>NUCLEOTIDE SEQUENCE</scope>
    <source>
        <strain evidence="2">19_064_15T1</strain>
    </source>
</reference>
<proteinExistence type="predicted"/>
<dbReference type="PANTHER" id="PTHR30298:SF0">
    <property type="entry name" value="PROTEIN YBFL-RELATED"/>
    <property type="match status" value="1"/>
</dbReference>